<accession>A0ABQ2MVP6</accession>
<dbReference type="InterPro" id="IPR051313">
    <property type="entry name" value="Bact_iron-sidero_bind"/>
</dbReference>
<evidence type="ECO:0000256" key="4">
    <source>
        <dbReference type="ARBA" id="ARBA00022729"/>
    </source>
</evidence>
<dbReference type="EMBL" id="BMMQ01000001">
    <property type="protein sequence ID" value="GGO58754.1"/>
    <property type="molecule type" value="Genomic_DNA"/>
</dbReference>
<dbReference type="PANTHER" id="PTHR30532">
    <property type="entry name" value="IRON III DICITRATE-BINDING PERIPLASMIC PROTEIN"/>
    <property type="match status" value="1"/>
</dbReference>
<evidence type="ECO:0000313" key="8">
    <source>
        <dbReference type="Proteomes" id="UP000638043"/>
    </source>
</evidence>
<comment type="caution">
    <text evidence="7">The sequence shown here is derived from an EMBL/GenBank/DDBJ whole genome shotgun (WGS) entry which is preliminary data.</text>
</comment>
<gene>
    <name evidence="7" type="ORF">GCM10010910_00060</name>
</gene>
<reference evidence="8" key="1">
    <citation type="journal article" date="2019" name="Int. J. Syst. Evol. Microbiol.">
        <title>The Global Catalogue of Microorganisms (GCM) 10K type strain sequencing project: providing services to taxonomists for standard genome sequencing and annotation.</title>
        <authorList>
            <consortium name="The Broad Institute Genomics Platform"/>
            <consortium name="The Broad Institute Genome Sequencing Center for Infectious Disease"/>
            <person name="Wu L."/>
            <person name="Ma J."/>
        </authorList>
    </citation>
    <scope>NUCLEOTIDE SEQUENCE [LARGE SCALE GENOMIC DNA]</scope>
    <source>
        <strain evidence="8">CGMCC 4.7181</strain>
    </source>
</reference>
<evidence type="ECO:0000256" key="3">
    <source>
        <dbReference type="ARBA" id="ARBA00022448"/>
    </source>
</evidence>
<feature type="domain" description="Fe/B12 periplasmic-binding" evidence="6">
    <location>
        <begin position="78"/>
        <end position="360"/>
    </location>
</feature>
<evidence type="ECO:0000313" key="7">
    <source>
        <dbReference type="EMBL" id="GGO58754.1"/>
    </source>
</evidence>
<comment type="similarity">
    <text evidence="2">Belongs to the bacterial solute-binding protein 8 family.</text>
</comment>
<evidence type="ECO:0000256" key="1">
    <source>
        <dbReference type="ARBA" id="ARBA00004196"/>
    </source>
</evidence>
<dbReference type="PROSITE" id="PS51257">
    <property type="entry name" value="PROKAR_LIPOPROTEIN"/>
    <property type="match status" value="1"/>
</dbReference>
<dbReference type="Proteomes" id="UP000638043">
    <property type="component" value="Unassembled WGS sequence"/>
</dbReference>
<dbReference type="SUPFAM" id="SSF53807">
    <property type="entry name" value="Helical backbone' metal receptor"/>
    <property type="match status" value="1"/>
</dbReference>
<name>A0ABQ2MVP6_9MICO</name>
<evidence type="ECO:0000256" key="5">
    <source>
        <dbReference type="SAM" id="SignalP"/>
    </source>
</evidence>
<proteinExistence type="inferred from homology"/>
<dbReference type="PROSITE" id="PS50983">
    <property type="entry name" value="FE_B12_PBP"/>
    <property type="match status" value="1"/>
</dbReference>
<evidence type="ECO:0000256" key="2">
    <source>
        <dbReference type="ARBA" id="ARBA00008814"/>
    </source>
</evidence>
<feature type="signal peptide" evidence="5">
    <location>
        <begin position="1"/>
        <end position="20"/>
    </location>
</feature>
<dbReference type="Gene3D" id="3.40.50.1980">
    <property type="entry name" value="Nitrogenase molybdenum iron protein domain"/>
    <property type="match status" value="2"/>
</dbReference>
<comment type="subcellular location">
    <subcellularLocation>
        <location evidence="1">Cell envelope</location>
    </subcellularLocation>
</comment>
<keyword evidence="3" id="KW-0813">Transport</keyword>
<keyword evidence="8" id="KW-1185">Reference proteome</keyword>
<evidence type="ECO:0000259" key="6">
    <source>
        <dbReference type="PROSITE" id="PS50983"/>
    </source>
</evidence>
<protein>
    <submittedName>
        <fullName evidence="7">Iron(III) dicitrate-binding protein</fullName>
    </submittedName>
</protein>
<dbReference type="InterPro" id="IPR002491">
    <property type="entry name" value="ABC_transptr_periplasmic_BD"/>
</dbReference>
<dbReference type="Pfam" id="PF01497">
    <property type="entry name" value="Peripla_BP_2"/>
    <property type="match status" value="1"/>
</dbReference>
<feature type="chain" id="PRO_5045550387" evidence="5">
    <location>
        <begin position="21"/>
        <end position="363"/>
    </location>
</feature>
<dbReference type="PANTHER" id="PTHR30532:SF24">
    <property type="entry name" value="FERRIC ENTEROBACTIN-BINDING PERIPLASMIC PROTEIN FEPB"/>
    <property type="match status" value="1"/>
</dbReference>
<organism evidence="7 8">
    <name type="scientific">Microbacterium nanhaiense</name>
    <dbReference type="NCBI Taxonomy" id="1301026"/>
    <lineage>
        <taxon>Bacteria</taxon>
        <taxon>Bacillati</taxon>
        <taxon>Actinomycetota</taxon>
        <taxon>Actinomycetes</taxon>
        <taxon>Micrococcales</taxon>
        <taxon>Microbacteriaceae</taxon>
        <taxon>Microbacterium</taxon>
    </lineage>
</organism>
<keyword evidence="4 5" id="KW-0732">Signal</keyword>
<sequence>MYRTAPVRIGAFGAFVLAGALVLTGCSSDTPEDSAAAADAAKPAPGLLPAAEGSTSYPLELESPWGSTTLEERPERIAAITPSQDDVEALVAIGVTPILVSEDQTDVWVQRELDQEIEGRFSVTDGGFNVEQIAAADPDLIVVLGADVSADYDKLAAIAPVLSTATTSEGESSVANDWATSITALGEALDLSEAADRALETEEEFFADFRAEHPEFDGKTASYVVYYGAESGLQYHSTPDSPAGLTLSRMGFEPSDNASELEYRAVISNEMLSAIDADVVIFSDNSDGHHADLTDSALFQALSAVKNDALVIVENHSVDGYFVIDGTEYDGNLSWGLARSGPLSSTWAAEQMAPALADVLGAE</sequence>